<dbReference type="InterPro" id="IPR043129">
    <property type="entry name" value="ATPase_NBD"/>
</dbReference>
<dbReference type="InterPro" id="IPR050696">
    <property type="entry name" value="FtsA/MreB"/>
</dbReference>
<comment type="caution">
    <text evidence="1">The sequence shown here is derived from an EMBL/GenBank/DDBJ whole genome shotgun (WGS) entry which is preliminary data.</text>
</comment>
<accession>A0A8J7QGN2</accession>
<dbReference type="EMBL" id="JAFREP010000015">
    <property type="protein sequence ID" value="MBO1320006.1"/>
    <property type="molecule type" value="Genomic_DNA"/>
</dbReference>
<dbReference type="NCBIfam" id="TIGR01175">
    <property type="entry name" value="pilM"/>
    <property type="match status" value="1"/>
</dbReference>
<name>A0A8J7QGN2_9BACT</name>
<organism evidence="1 2">
    <name type="scientific">Acanthopleuribacter pedis</name>
    <dbReference type="NCBI Taxonomy" id="442870"/>
    <lineage>
        <taxon>Bacteria</taxon>
        <taxon>Pseudomonadati</taxon>
        <taxon>Acidobacteriota</taxon>
        <taxon>Holophagae</taxon>
        <taxon>Acanthopleuribacterales</taxon>
        <taxon>Acanthopleuribacteraceae</taxon>
        <taxon>Acanthopleuribacter</taxon>
    </lineage>
</organism>
<dbReference type="PANTHER" id="PTHR32432">
    <property type="entry name" value="CELL DIVISION PROTEIN FTSA-RELATED"/>
    <property type="match status" value="1"/>
</dbReference>
<dbReference type="RefSeq" id="WP_207859960.1">
    <property type="nucleotide sequence ID" value="NZ_JAFREP010000015.1"/>
</dbReference>
<dbReference type="SUPFAM" id="SSF53067">
    <property type="entry name" value="Actin-like ATPase domain"/>
    <property type="match status" value="2"/>
</dbReference>
<dbReference type="Proteomes" id="UP000664417">
    <property type="component" value="Unassembled WGS sequence"/>
</dbReference>
<dbReference type="Gene3D" id="3.30.1490.300">
    <property type="match status" value="1"/>
</dbReference>
<gene>
    <name evidence="1" type="primary">pilM</name>
    <name evidence="1" type="ORF">J3U88_16145</name>
</gene>
<evidence type="ECO:0000313" key="2">
    <source>
        <dbReference type="Proteomes" id="UP000664417"/>
    </source>
</evidence>
<dbReference type="AlphaFoldDB" id="A0A8J7QGN2"/>
<dbReference type="InterPro" id="IPR005883">
    <property type="entry name" value="PilM"/>
</dbReference>
<protein>
    <submittedName>
        <fullName evidence="1">Type IV pilus assembly protein PilM</fullName>
    </submittedName>
</protein>
<dbReference type="Gene3D" id="3.30.420.40">
    <property type="match status" value="2"/>
</dbReference>
<dbReference type="Pfam" id="PF11104">
    <property type="entry name" value="PilM_2"/>
    <property type="match status" value="1"/>
</dbReference>
<dbReference type="PANTHER" id="PTHR32432:SF3">
    <property type="entry name" value="ETHANOLAMINE UTILIZATION PROTEIN EUTJ"/>
    <property type="match status" value="1"/>
</dbReference>
<evidence type="ECO:0000313" key="1">
    <source>
        <dbReference type="EMBL" id="MBO1320006.1"/>
    </source>
</evidence>
<dbReference type="CDD" id="cd24049">
    <property type="entry name" value="ASKHA_NBD_PilM"/>
    <property type="match status" value="1"/>
</dbReference>
<dbReference type="PIRSF" id="PIRSF019169">
    <property type="entry name" value="PilM"/>
    <property type="match status" value="1"/>
</dbReference>
<proteinExistence type="predicted"/>
<keyword evidence="2" id="KW-1185">Reference proteome</keyword>
<reference evidence="1" key="1">
    <citation type="submission" date="2021-03" db="EMBL/GenBank/DDBJ databases">
        <authorList>
            <person name="Wang G."/>
        </authorList>
    </citation>
    <scope>NUCLEOTIDE SEQUENCE</scope>
    <source>
        <strain evidence="1">KCTC 12899</strain>
    </source>
</reference>
<sequence length="355" mass="39121">MLFRKSKGLVGLDIGSSAIKLVELKPLSKDENKWKLVNLGVAHLAPEVIVDGSIMDSSVVVDGVVQLFNENKIKTSEVAIAVSGHSVIIKKITMAYMSEEELNESIRWEAESYIPFDIDDVNLDFQVLDEGDRGDGNMDVLLVAAKKEKVSEYVSVVQQAGRAPVTVDVDSFALQNALTANYDISDFQVTAVINIGASVMNINIMQGNNSIFWRDISFGGNVYTDAIQKDLGVDFETAEVLKRGESADDINFESVIPILQSVTNDLGVEVQKTFDFFKATTSAEKINRIMLTGGSSKVLNLDQFLSERFEAPVEMLNPFQNISYNEKQFNPQLIHDLRASAAIAVGLAMRRVNDK</sequence>